<gene>
    <name evidence="1" type="ORF">GIB67_003130</name>
</gene>
<dbReference type="Proteomes" id="UP000541444">
    <property type="component" value="Unassembled WGS sequence"/>
</dbReference>
<reference evidence="1 2" key="1">
    <citation type="journal article" date="2020" name="IScience">
        <title>Genome Sequencing of the Endangered Kingdonia uniflora (Circaeasteraceae, Ranunculales) Reveals Potential Mechanisms of Evolutionary Specialization.</title>
        <authorList>
            <person name="Sun Y."/>
            <person name="Deng T."/>
            <person name="Zhang A."/>
            <person name="Moore M.J."/>
            <person name="Landis J.B."/>
            <person name="Lin N."/>
            <person name="Zhang H."/>
            <person name="Zhang X."/>
            <person name="Huang J."/>
            <person name="Zhang X."/>
            <person name="Sun H."/>
            <person name="Wang H."/>
        </authorList>
    </citation>
    <scope>NUCLEOTIDE SEQUENCE [LARGE SCALE GENOMIC DNA]</scope>
    <source>
        <strain evidence="1">TB1705</strain>
        <tissue evidence="1">Leaf</tissue>
    </source>
</reference>
<evidence type="ECO:0000313" key="1">
    <source>
        <dbReference type="EMBL" id="KAF6162584.1"/>
    </source>
</evidence>
<dbReference type="OrthoDB" id="1913335at2759"/>
<name>A0A7J7N6D1_9MAGN</name>
<dbReference type="EMBL" id="JACGCM010001019">
    <property type="protein sequence ID" value="KAF6162584.1"/>
    <property type="molecule type" value="Genomic_DNA"/>
</dbReference>
<dbReference type="AlphaFoldDB" id="A0A7J7N6D1"/>
<evidence type="ECO:0000313" key="2">
    <source>
        <dbReference type="Proteomes" id="UP000541444"/>
    </source>
</evidence>
<accession>A0A7J7N6D1</accession>
<organism evidence="1 2">
    <name type="scientific">Kingdonia uniflora</name>
    <dbReference type="NCBI Taxonomy" id="39325"/>
    <lineage>
        <taxon>Eukaryota</taxon>
        <taxon>Viridiplantae</taxon>
        <taxon>Streptophyta</taxon>
        <taxon>Embryophyta</taxon>
        <taxon>Tracheophyta</taxon>
        <taxon>Spermatophyta</taxon>
        <taxon>Magnoliopsida</taxon>
        <taxon>Ranunculales</taxon>
        <taxon>Circaeasteraceae</taxon>
        <taxon>Kingdonia</taxon>
    </lineage>
</organism>
<protein>
    <submittedName>
        <fullName evidence="1">Uncharacterized protein</fullName>
    </submittedName>
</protein>
<proteinExistence type="predicted"/>
<keyword evidence="2" id="KW-1185">Reference proteome</keyword>
<sequence>MRTYKDYVKNPKRVKGYITNRYVLDEAILYCMEYIPNGRKGAHKHGQPTFMDDNAKKEQSLEILKYEQVHHWVLSSYDGIEEGEKKYDIYLKDYLRVSRRRGSTNDEYVLPEAVKRKLMRSANNLWRNGKKTIRKRYDEWDTDEARKKNCPKINRPKNWVQFVNLTSTKEVKASRERNKINRSKMVTPHTIGRKEMEVDPTTTRSDSFLVSHTHSDVTLPTALLAEKVIAVKDIIMKNRQSKYLDFDHDPLAQVFDKNRFSQYKAENDVKFDSLKDMVTSLRSFERTVIPTINVDRSRMSTPLLREEADAHFLNLHEDRSRPLGALVIPGYQESEESE</sequence>
<comment type="caution">
    <text evidence="1">The sequence shown here is derived from an EMBL/GenBank/DDBJ whole genome shotgun (WGS) entry which is preliminary data.</text>
</comment>